<protein>
    <submittedName>
        <fullName evidence="1">Uncharacterized protein</fullName>
    </submittedName>
</protein>
<organism evidence="1 2">
    <name type="scientific">Streptomyces phage Rowa</name>
    <dbReference type="NCBI Taxonomy" id="2059883"/>
    <lineage>
        <taxon>Viruses</taxon>
        <taxon>Duplodnaviria</taxon>
        <taxon>Heunggongvirae</taxon>
        <taxon>Uroviricota</taxon>
        <taxon>Caudoviricetes</taxon>
        <taxon>Rowavirus</taxon>
        <taxon>Rowavirus rowa</taxon>
    </lineage>
</organism>
<accession>A0A2H5BLU6</accession>
<proteinExistence type="predicted"/>
<reference evidence="2" key="1">
    <citation type="submission" date="2017-11" db="EMBL/GenBank/DDBJ databases">
        <authorList>
            <person name="Han C.G."/>
        </authorList>
    </citation>
    <scope>NUCLEOTIDE SEQUENCE [LARGE SCALE GENOMIC DNA]</scope>
</reference>
<gene>
    <name evidence="1" type="ORF">SEA_ROWA_42</name>
</gene>
<evidence type="ECO:0000313" key="1">
    <source>
        <dbReference type="EMBL" id="AUG87306.1"/>
    </source>
</evidence>
<keyword evidence="2" id="KW-1185">Reference proteome</keyword>
<dbReference type="EMBL" id="MG593803">
    <property type="protein sequence ID" value="AUG87306.1"/>
    <property type="molecule type" value="Genomic_DNA"/>
</dbReference>
<dbReference type="Proteomes" id="UP000240214">
    <property type="component" value="Segment"/>
</dbReference>
<name>A0A2H5BLU6_9CAUD</name>
<evidence type="ECO:0000313" key="2">
    <source>
        <dbReference type="Proteomes" id="UP000240214"/>
    </source>
</evidence>
<sequence length="308" mass="33135">MNETLTLDLIRDAQANGLEGTSAVLSAMEGRIGKLADAAARRMSQNGLSFEDYREDFRQDAALAMFEALPRFNGDTVDSFFGFMWTTIEDVLKDKVRDARNQGADKDALKVFASMLEKADGDLFLAEKFAQTVPPKGRRLSADRAQAARLSWQGAISIDTPAVRINGVSAGSASQGEYEAAYNWSENLASSLGIPEDLITPEDITAEENRQKHAIVNAILDAMGENQARALRHSYGIGGVSCYGTGDAGDLEGLAAELGLTPIQARDARTKGHKAFAKRYIKAVAKDDVEAKEMAEAAAANLGRGGRK</sequence>